<dbReference type="RefSeq" id="WP_321166734.1">
    <property type="nucleotide sequence ID" value="NZ_FZNQ01000001.1"/>
</dbReference>
<feature type="transmembrane region" description="Helical" evidence="12">
    <location>
        <begin position="238"/>
        <end position="262"/>
    </location>
</feature>
<dbReference type="PANTHER" id="PTHR35457:SF1">
    <property type="entry name" value="HEME A SYNTHASE"/>
    <property type="match status" value="1"/>
</dbReference>
<evidence type="ECO:0000256" key="11">
    <source>
        <dbReference type="ARBA" id="ARBA00023444"/>
    </source>
</evidence>
<sequence length="301" mass="31553">MSLRPAWLTFRRYAAFTTGMTLSLFAIGVYTAATGSGLACEAQWPLCSDQLIPALTINPDFIEWFHRVWAMITGFLIIGVAAWTWLGSFGRGPRLAATLAVAILPVQITVGAITVTIGGLVPGGYTVETHAAHLIVALIIFTLLGLVTLWGRDPGARGGSPRLLTLAVGVALGGLLASAVLSRAVPFLTYSPGAQAWFYVAGLTAHFGLLATVVYAREALRGGYEGITTGTARTIQRLAAASMGLLVATLLLGRDLVLYTAFWQQVNLLALGGTLVCAAGAAWLLRRRDVGTGTTAPIGGD</sequence>
<evidence type="ECO:0000256" key="6">
    <source>
        <dbReference type="ARBA" id="ARBA00023002"/>
    </source>
</evidence>
<organism evidence="13 14">
    <name type="scientific">Halorubrum vacuolatum</name>
    <name type="common">Natronobacterium vacuolatum</name>
    <dbReference type="NCBI Taxonomy" id="63740"/>
    <lineage>
        <taxon>Archaea</taxon>
        <taxon>Methanobacteriati</taxon>
        <taxon>Methanobacteriota</taxon>
        <taxon>Stenosarchaea group</taxon>
        <taxon>Halobacteria</taxon>
        <taxon>Halobacteriales</taxon>
        <taxon>Haloferacaceae</taxon>
        <taxon>Halorubrum</taxon>
    </lineage>
</organism>
<keyword evidence="8" id="KW-0350">Heme biosynthesis</keyword>
<feature type="transmembrane region" description="Helical" evidence="12">
    <location>
        <begin position="163"/>
        <end position="184"/>
    </location>
</feature>
<comment type="pathway">
    <text evidence="11">Porphyrin-containing compound metabolism.</text>
</comment>
<evidence type="ECO:0000256" key="8">
    <source>
        <dbReference type="ARBA" id="ARBA00023133"/>
    </source>
</evidence>
<keyword evidence="3 12" id="KW-0812">Transmembrane</keyword>
<dbReference type="InterPro" id="IPR050450">
    <property type="entry name" value="COX15/CtaA_HemeA_synthase"/>
</dbReference>
<keyword evidence="6" id="KW-0560">Oxidoreductase</keyword>
<gene>
    <name evidence="13" type="ORF">SAMN06264855_101267</name>
</gene>
<feature type="transmembrane region" description="Helical" evidence="12">
    <location>
        <begin position="196"/>
        <end position="217"/>
    </location>
</feature>
<dbReference type="GO" id="GO:0046872">
    <property type="term" value="F:metal ion binding"/>
    <property type="evidence" value="ECO:0007669"/>
    <property type="project" value="UniProtKB-KW"/>
</dbReference>
<dbReference type="Pfam" id="PF02628">
    <property type="entry name" value="COX15-CtaA"/>
    <property type="match status" value="1"/>
</dbReference>
<proteinExistence type="predicted"/>
<reference evidence="13 14" key="1">
    <citation type="submission" date="2017-06" db="EMBL/GenBank/DDBJ databases">
        <authorList>
            <person name="Kim H.J."/>
            <person name="Triplett B.A."/>
        </authorList>
    </citation>
    <scope>NUCLEOTIDE SEQUENCE [LARGE SCALE GENOMIC DNA]</scope>
    <source>
        <strain evidence="13 14">DSM 8800</strain>
    </source>
</reference>
<evidence type="ECO:0000256" key="9">
    <source>
        <dbReference type="ARBA" id="ARBA00023136"/>
    </source>
</evidence>
<comment type="subcellular location">
    <subcellularLocation>
        <location evidence="1">Membrane</location>
        <topology evidence="1">Multi-pass membrane protein</topology>
    </subcellularLocation>
</comment>
<keyword evidence="5 12" id="KW-1133">Transmembrane helix</keyword>
<accession>A0A238URA6</accession>
<keyword evidence="14" id="KW-1185">Reference proteome</keyword>
<feature type="transmembrane region" description="Helical" evidence="12">
    <location>
        <begin position="68"/>
        <end position="86"/>
    </location>
</feature>
<name>A0A238URA6_HALVU</name>
<keyword evidence="9 12" id="KW-0472">Membrane</keyword>
<feature type="transmembrane region" description="Helical" evidence="12">
    <location>
        <begin position="131"/>
        <end position="151"/>
    </location>
</feature>
<protein>
    <submittedName>
        <fullName evidence="13">Cytochrome c oxidase assembly protein subunit 15</fullName>
    </submittedName>
</protein>
<keyword evidence="7" id="KW-0408">Iron</keyword>
<evidence type="ECO:0000313" key="14">
    <source>
        <dbReference type="Proteomes" id="UP000198397"/>
    </source>
</evidence>
<dbReference type="GO" id="GO:0016491">
    <property type="term" value="F:oxidoreductase activity"/>
    <property type="evidence" value="ECO:0007669"/>
    <property type="project" value="UniProtKB-KW"/>
</dbReference>
<dbReference type="PANTHER" id="PTHR35457">
    <property type="entry name" value="HEME A SYNTHASE"/>
    <property type="match status" value="1"/>
</dbReference>
<evidence type="ECO:0000256" key="1">
    <source>
        <dbReference type="ARBA" id="ARBA00004141"/>
    </source>
</evidence>
<evidence type="ECO:0000256" key="4">
    <source>
        <dbReference type="ARBA" id="ARBA00022723"/>
    </source>
</evidence>
<evidence type="ECO:0000313" key="13">
    <source>
        <dbReference type="EMBL" id="SNR24481.1"/>
    </source>
</evidence>
<keyword evidence="4" id="KW-0479">Metal-binding</keyword>
<evidence type="ECO:0000256" key="5">
    <source>
        <dbReference type="ARBA" id="ARBA00022989"/>
    </source>
</evidence>
<feature type="transmembrane region" description="Helical" evidence="12">
    <location>
        <begin position="98"/>
        <end position="125"/>
    </location>
</feature>
<dbReference type="GO" id="GO:0016020">
    <property type="term" value="C:membrane"/>
    <property type="evidence" value="ECO:0007669"/>
    <property type="project" value="UniProtKB-SubCell"/>
</dbReference>
<evidence type="ECO:0000256" key="10">
    <source>
        <dbReference type="ARBA" id="ARBA00023157"/>
    </source>
</evidence>
<feature type="transmembrane region" description="Helical" evidence="12">
    <location>
        <begin position="268"/>
        <end position="285"/>
    </location>
</feature>
<feature type="transmembrane region" description="Helical" evidence="12">
    <location>
        <begin position="12"/>
        <end position="33"/>
    </location>
</feature>
<evidence type="ECO:0000256" key="3">
    <source>
        <dbReference type="ARBA" id="ARBA00022692"/>
    </source>
</evidence>
<keyword evidence="2" id="KW-1003">Cell membrane</keyword>
<keyword evidence="10" id="KW-1015">Disulfide bond</keyword>
<evidence type="ECO:0000256" key="12">
    <source>
        <dbReference type="SAM" id="Phobius"/>
    </source>
</evidence>
<dbReference type="GO" id="GO:0006784">
    <property type="term" value="P:heme A biosynthetic process"/>
    <property type="evidence" value="ECO:0007669"/>
    <property type="project" value="InterPro"/>
</dbReference>
<dbReference type="InterPro" id="IPR003780">
    <property type="entry name" value="COX15/CtaA_fam"/>
</dbReference>
<dbReference type="Proteomes" id="UP000198397">
    <property type="component" value="Unassembled WGS sequence"/>
</dbReference>
<dbReference type="AlphaFoldDB" id="A0A238URA6"/>
<evidence type="ECO:0000256" key="2">
    <source>
        <dbReference type="ARBA" id="ARBA00022475"/>
    </source>
</evidence>
<evidence type="ECO:0000256" key="7">
    <source>
        <dbReference type="ARBA" id="ARBA00023004"/>
    </source>
</evidence>
<dbReference type="EMBL" id="FZNQ01000001">
    <property type="protein sequence ID" value="SNR24481.1"/>
    <property type="molecule type" value="Genomic_DNA"/>
</dbReference>